<comment type="cofactor">
    <cofactor evidence="9">
        <name>Zn(2+)</name>
        <dbReference type="ChEBI" id="CHEBI:29105"/>
    </cofactor>
    <text evidence="9">Binds 1 zinc ion per subunit.</text>
</comment>
<gene>
    <name evidence="11" type="ORF">HCK00_24075</name>
</gene>
<keyword evidence="2 9" id="KW-0645">Protease</keyword>
<name>A0ABX1C270_9ACTN</name>
<comment type="caution">
    <text evidence="11">The sequence shown here is derived from an EMBL/GenBank/DDBJ whole genome shotgun (WGS) entry which is preliminary data.</text>
</comment>
<comment type="similarity">
    <text evidence="9">Belongs to the peptidase M15D family.</text>
</comment>
<feature type="binding site" evidence="9">
    <location>
        <position position="273"/>
    </location>
    <ligand>
        <name>Zn(2+)</name>
        <dbReference type="ChEBI" id="CHEBI:29105"/>
        <note>catalytic</note>
    </ligand>
</feature>
<dbReference type="Gene3D" id="3.30.1380.10">
    <property type="match status" value="1"/>
</dbReference>
<dbReference type="CDD" id="cd14817">
    <property type="entry name" value="D-Ala-D-Ala_dipeptidase_VanX"/>
    <property type="match status" value="1"/>
</dbReference>
<evidence type="ECO:0000256" key="1">
    <source>
        <dbReference type="ARBA" id="ARBA00001362"/>
    </source>
</evidence>
<keyword evidence="7 9" id="KW-0482">Metalloprotease</keyword>
<evidence type="ECO:0000256" key="9">
    <source>
        <dbReference type="HAMAP-Rule" id="MF_01924"/>
    </source>
</evidence>
<dbReference type="EMBL" id="JAATEN010000025">
    <property type="protein sequence ID" value="NJQ03518.1"/>
    <property type="molecule type" value="Genomic_DNA"/>
</dbReference>
<dbReference type="RefSeq" id="WP_168104136.1">
    <property type="nucleotide sequence ID" value="NZ_JAATEN010000025.1"/>
</dbReference>
<evidence type="ECO:0000256" key="10">
    <source>
        <dbReference type="SAM" id="MobiDB-lite"/>
    </source>
</evidence>
<protein>
    <recommendedName>
        <fullName evidence="9">D-alanyl-D-alanine dipeptidase</fullName>
        <shortName evidence="9">D-Ala-D-Ala dipeptidase</shortName>
        <ecNumber evidence="9">3.4.13.22</ecNumber>
    </recommendedName>
</protein>
<dbReference type="SUPFAM" id="SSF55166">
    <property type="entry name" value="Hedgehog/DD-peptidase"/>
    <property type="match status" value="1"/>
</dbReference>
<dbReference type="InterPro" id="IPR000755">
    <property type="entry name" value="A_A_dipeptidase"/>
</dbReference>
<feature type="active site" description="Proton donor/acceptor" evidence="9">
    <location>
        <position position="270"/>
    </location>
</feature>
<dbReference type="EC" id="3.4.13.22" evidence="9"/>
<dbReference type="Pfam" id="PF01427">
    <property type="entry name" value="Peptidase_M15"/>
    <property type="match status" value="2"/>
</dbReference>
<feature type="region of interest" description="Disordered" evidence="10">
    <location>
        <begin position="1"/>
        <end position="33"/>
    </location>
</feature>
<dbReference type="PANTHER" id="PTHR43126:SF1">
    <property type="entry name" value="D-ALANYL-D-ALANINE DIPEPTIDASE"/>
    <property type="match status" value="1"/>
</dbReference>
<feature type="compositionally biased region" description="Basic residues" evidence="10">
    <location>
        <begin position="12"/>
        <end position="29"/>
    </location>
</feature>
<keyword evidence="12" id="KW-1185">Reference proteome</keyword>
<dbReference type="PANTHER" id="PTHR43126">
    <property type="entry name" value="D-ALANYL-D-ALANINE DIPEPTIDASE"/>
    <property type="match status" value="1"/>
</dbReference>
<organism evidence="11 12">
    <name type="scientific">Streptomyces zingiberis</name>
    <dbReference type="NCBI Taxonomy" id="2053010"/>
    <lineage>
        <taxon>Bacteria</taxon>
        <taxon>Bacillati</taxon>
        <taxon>Actinomycetota</taxon>
        <taxon>Actinomycetes</taxon>
        <taxon>Kitasatosporales</taxon>
        <taxon>Streptomycetaceae</taxon>
        <taxon>Streptomyces</taxon>
    </lineage>
</organism>
<evidence type="ECO:0000256" key="5">
    <source>
        <dbReference type="ARBA" id="ARBA00022833"/>
    </source>
</evidence>
<evidence type="ECO:0000256" key="2">
    <source>
        <dbReference type="ARBA" id="ARBA00022670"/>
    </source>
</evidence>
<reference evidence="11 12" key="1">
    <citation type="submission" date="2020-03" db="EMBL/GenBank/DDBJ databases">
        <title>WGS of actinomycetes isolated from Thailand.</title>
        <authorList>
            <person name="Thawai C."/>
        </authorList>
    </citation>
    <scope>NUCLEOTIDE SEQUENCE [LARGE SCALE GENOMIC DNA]</scope>
    <source>
        <strain evidence="11 12">PLAI 1-29</strain>
    </source>
</reference>
<evidence type="ECO:0000256" key="6">
    <source>
        <dbReference type="ARBA" id="ARBA00022997"/>
    </source>
</evidence>
<evidence type="ECO:0000256" key="7">
    <source>
        <dbReference type="ARBA" id="ARBA00023049"/>
    </source>
</evidence>
<evidence type="ECO:0000313" key="12">
    <source>
        <dbReference type="Proteomes" id="UP000695264"/>
    </source>
</evidence>
<dbReference type="InterPro" id="IPR009045">
    <property type="entry name" value="Zn_M74/Hedgehog-like"/>
</dbReference>
<keyword evidence="6 9" id="KW-0224">Dipeptidase</keyword>
<feature type="binding site" evidence="9">
    <location>
        <position position="188"/>
    </location>
    <ligand>
        <name>Zn(2+)</name>
        <dbReference type="ChEBI" id="CHEBI:29105"/>
        <note>catalytic</note>
    </ligand>
</feature>
<accession>A0ABX1C270</accession>
<feature type="site" description="Transition state stabilizer" evidence="9">
    <location>
        <position position="136"/>
    </location>
</feature>
<evidence type="ECO:0000313" key="11">
    <source>
        <dbReference type="EMBL" id="NJQ03518.1"/>
    </source>
</evidence>
<evidence type="ECO:0000256" key="3">
    <source>
        <dbReference type="ARBA" id="ARBA00022723"/>
    </source>
</evidence>
<feature type="binding site" evidence="9">
    <location>
        <position position="181"/>
    </location>
    <ligand>
        <name>Zn(2+)</name>
        <dbReference type="ChEBI" id="CHEBI:29105"/>
        <note>catalytic</note>
    </ligand>
</feature>
<keyword evidence="8" id="KW-0961">Cell wall biogenesis/degradation</keyword>
<dbReference type="HAMAP" id="MF_01924">
    <property type="entry name" value="A_A_dipeptidase"/>
    <property type="match status" value="1"/>
</dbReference>
<proteinExistence type="inferred from homology"/>
<comment type="function">
    <text evidence="9">Catalyzes hydrolysis of the D-alanyl-D-alanine dipeptide.</text>
</comment>
<dbReference type="Proteomes" id="UP000695264">
    <property type="component" value="Unassembled WGS sequence"/>
</dbReference>
<feature type="compositionally biased region" description="Low complexity" evidence="10">
    <location>
        <begin position="1"/>
        <end position="11"/>
    </location>
</feature>
<keyword evidence="5 9" id="KW-0862">Zinc</keyword>
<evidence type="ECO:0000256" key="8">
    <source>
        <dbReference type="ARBA" id="ARBA00023316"/>
    </source>
</evidence>
<keyword evidence="4 9" id="KW-0378">Hydrolase</keyword>
<keyword evidence="3 9" id="KW-0479">Metal-binding</keyword>
<evidence type="ECO:0000256" key="4">
    <source>
        <dbReference type="ARBA" id="ARBA00022801"/>
    </source>
</evidence>
<sequence length="302" mass="34212">MPLVSLRAVPPRSRRRSRPGPRPGSRRGGPRPGPAVAAALLLLLATGAPAAAAGTERAAQNREPRAPRDFTDLRAVAPTVLHDIRYTTRHNFTGVPVDGYREPRCLLTRPAAEALRTAQRHFLARGHTLKVYDCYRPQRAVDHFVRWAADPGDQRMKREFYPDVDKSRLFEDGYIAERSGHSRGSTVDLTLVKLPPRPARPYRPGEPLVPCTAPRDERFPDNSVDMGTGFDCFDSLSHTLDERIGGEQRRNRLLLKEGLERVGFVNYPLEWWHFTYQPEPFPEDYFDFPVDRRALAGPPHRP</sequence>
<comment type="catalytic activity">
    <reaction evidence="1 9">
        <text>D-alanyl-D-alanine + H2O = 2 D-alanine</text>
        <dbReference type="Rhea" id="RHEA:20661"/>
        <dbReference type="ChEBI" id="CHEBI:15377"/>
        <dbReference type="ChEBI" id="CHEBI:57416"/>
        <dbReference type="ChEBI" id="CHEBI:57822"/>
        <dbReference type="EC" id="3.4.13.22"/>
    </reaction>
</comment>